<reference evidence="2 3" key="1">
    <citation type="submission" date="2019-08" db="EMBL/GenBank/DDBJ databases">
        <authorList>
            <person name="Peeters C."/>
        </authorList>
    </citation>
    <scope>NUCLEOTIDE SEQUENCE [LARGE SCALE GENOMIC DNA]</scope>
    <source>
        <strain evidence="2 3">LMG 30175</strain>
    </source>
</reference>
<proteinExistence type="predicted"/>
<name>A0A5E4SH48_9BURK</name>
<protein>
    <submittedName>
        <fullName evidence="2">Uncharacterized protein</fullName>
    </submittedName>
</protein>
<accession>A0A5E4SH48</accession>
<dbReference type="OrthoDB" id="8942513at2"/>
<dbReference type="RefSeq" id="WP_150695678.1">
    <property type="nucleotide sequence ID" value="NZ_CABPRZ010000002.1"/>
</dbReference>
<keyword evidence="3" id="KW-1185">Reference proteome</keyword>
<evidence type="ECO:0000313" key="2">
    <source>
        <dbReference type="EMBL" id="VVD74373.1"/>
    </source>
</evidence>
<gene>
    <name evidence="2" type="ORF">PTE30175_00738</name>
</gene>
<sequence length="121" mass="12647">MESSEFFLPVGSIELSKEQSAAIKAALGQDVNAVPIYRVVPMSSENHFLPLSGVPGLSGIVVHYGAGPSQEPAGAQVIASVIAEMANPPVEGEVFAAHTKLMAPRPDKERAADRPAQGKTK</sequence>
<dbReference type="EMBL" id="CABPRZ010000002">
    <property type="protein sequence ID" value="VVD74373.1"/>
    <property type="molecule type" value="Genomic_DNA"/>
</dbReference>
<organism evidence="2 3">
    <name type="scientific">Pandoraea terrae</name>
    <dbReference type="NCBI Taxonomy" id="1537710"/>
    <lineage>
        <taxon>Bacteria</taxon>
        <taxon>Pseudomonadati</taxon>
        <taxon>Pseudomonadota</taxon>
        <taxon>Betaproteobacteria</taxon>
        <taxon>Burkholderiales</taxon>
        <taxon>Burkholderiaceae</taxon>
        <taxon>Pandoraea</taxon>
    </lineage>
</organism>
<dbReference type="AlphaFoldDB" id="A0A5E4SH48"/>
<evidence type="ECO:0000256" key="1">
    <source>
        <dbReference type="SAM" id="MobiDB-lite"/>
    </source>
</evidence>
<evidence type="ECO:0000313" key="3">
    <source>
        <dbReference type="Proteomes" id="UP000414233"/>
    </source>
</evidence>
<dbReference type="Proteomes" id="UP000414233">
    <property type="component" value="Unassembled WGS sequence"/>
</dbReference>
<feature type="region of interest" description="Disordered" evidence="1">
    <location>
        <begin position="99"/>
        <end position="121"/>
    </location>
</feature>